<evidence type="ECO:0000313" key="1">
    <source>
        <dbReference type="EMBL" id="PHK07507.1"/>
    </source>
</evidence>
<accession>A0A9Q5ZHL5</accession>
<name>A0A9Q5ZHL5_NOSLI</name>
<sequence length="76" mass="8817">MKDLQNHRVCRDLDFGEKSVIPQGKSLSILRTNTVAELILISLTMMTHIVNFPVKRLKIFKKIYVNCLSNRVKTEE</sequence>
<dbReference type="AlphaFoldDB" id="A0A9Q5ZHL5"/>
<reference evidence="1 2" key="1">
    <citation type="submission" date="2015-02" db="EMBL/GenBank/DDBJ databases">
        <title>Nostoc linckia genome annotation.</title>
        <authorList>
            <person name="Zhou Z."/>
        </authorList>
    </citation>
    <scope>NUCLEOTIDE SEQUENCE [LARGE SCALE GENOMIC DNA]</scope>
    <source>
        <strain evidence="2">z8</strain>
    </source>
</reference>
<evidence type="ECO:0000313" key="2">
    <source>
        <dbReference type="Proteomes" id="UP000222310"/>
    </source>
</evidence>
<dbReference type="Proteomes" id="UP000222310">
    <property type="component" value="Unassembled WGS sequence"/>
</dbReference>
<dbReference type="EMBL" id="LAHD01000001">
    <property type="protein sequence ID" value="PHK07507.1"/>
    <property type="molecule type" value="Genomic_DNA"/>
</dbReference>
<gene>
    <name evidence="1" type="ORF">VF08_00650</name>
</gene>
<organism evidence="1 2">
    <name type="scientific">Nostoc linckia z8</name>
    <dbReference type="NCBI Taxonomy" id="1628746"/>
    <lineage>
        <taxon>Bacteria</taxon>
        <taxon>Bacillati</taxon>
        <taxon>Cyanobacteriota</taxon>
        <taxon>Cyanophyceae</taxon>
        <taxon>Nostocales</taxon>
        <taxon>Nostocaceae</taxon>
        <taxon>Nostoc</taxon>
    </lineage>
</organism>
<protein>
    <submittedName>
        <fullName evidence="1">Uncharacterized protein</fullName>
    </submittedName>
</protein>
<proteinExistence type="predicted"/>
<comment type="caution">
    <text evidence="1">The sequence shown here is derived from an EMBL/GenBank/DDBJ whole genome shotgun (WGS) entry which is preliminary data.</text>
</comment>